<feature type="transmembrane region" description="Helical" evidence="1">
    <location>
        <begin position="119"/>
        <end position="137"/>
    </location>
</feature>
<dbReference type="Pfam" id="PF00990">
    <property type="entry name" value="GGDEF"/>
    <property type="match status" value="1"/>
</dbReference>
<dbReference type="RefSeq" id="WP_380016160.1">
    <property type="nucleotide sequence ID" value="NZ_JBHLYR010000066.1"/>
</dbReference>
<dbReference type="EMBL" id="JBHLYR010000066">
    <property type="protein sequence ID" value="MFB9994828.1"/>
    <property type="molecule type" value="Genomic_DNA"/>
</dbReference>
<comment type="caution">
    <text evidence="3">The sequence shown here is derived from an EMBL/GenBank/DDBJ whole genome shotgun (WGS) entry which is preliminary data.</text>
</comment>
<dbReference type="InterPro" id="IPR050469">
    <property type="entry name" value="Diguanylate_Cyclase"/>
</dbReference>
<gene>
    <name evidence="3" type="ORF">ACFFLM_23030</name>
</gene>
<evidence type="ECO:0000256" key="1">
    <source>
        <dbReference type="SAM" id="Phobius"/>
    </source>
</evidence>
<feature type="transmembrane region" description="Helical" evidence="1">
    <location>
        <begin position="143"/>
        <end position="160"/>
    </location>
</feature>
<dbReference type="Proteomes" id="UP001589733">
    <property type="component" value="Unassembled WGS sequence"/>
</dbReference>
<dbReference type="PANTHER" id="PTHR45138:SF9">
    <property type="entry name" value="DIGUANYLATE CYCLASE DGCM-RELATED"/>
    <property type="match status" value="1"/>
</dbReference>
<evidence type="ECO:0000313" key="3">
    <source>
        <dbReference type="EMBL" id="MFB9994828.1"/>
    </source>
</evidence>
<dbReference type="SUPFAM" id="SSF55073">
    <property type="entry name" value="Nucleotide cyclase"/>
    <property type="match status" value="1"/>
</dbReference>
<feature type="transmembrane region" description="Helical" evidence="1">
    <location>
        <begin position="43"/>
        <end position="61"/>
    </location>
</feature>
<dbReference type="InterPro" id="IPR043128">
    <property type="entry name" value="Rev_trsase/Diguanyl_cyclase"/>
</dbReference>
<dbReference type="PANTHER" id="PTHR45138">
    <property type="entry name" value="REGULATORY COMPONENTS OF SENSORY TRANSDUCTION SYSTEM"/>
    <property type="match status" value="1"/>
</dbReference>
<dbReference type="GO" id="GO:0052621">
    <property type="term" value="F:diguanylate cyclase activity"/>
    <property type="evidence" value="ECO:0007669"/>
    <property type="project" value="UniProtKB-EC"/>
</dbReference>
<dbReference type="NCBIfam" id="TIGR00254">
    <property type="entry name" value="GGDEF"/>
    <property type="match status" value="1"/>
</dbReference>
<keyword evidence="4" id="KW-1185">Reference proteome</keyword>
<dbReference type="PROSITE" id="PS50887">
    <property type="entry name" value="GGDEF"/>
    <property type="match status" value="1"/>
</dbReference>
<organism evidence="3 4">
    <name type="scientific">Deinococcus oregonensis</name>
    <dbReference type="NCBI Taxonomy" id="1805970"/>
    <lineage>
        <taxon>Bacteria</taxon>
        <taxon>Thermotogati</taxon>
        <taxon>Deinococcota</taxon>
        <taxon>Deinococci</taxon>
        <taxon>Deinococcales</taxon>
        <taxon>Deinococcaceae</taxon>
        <taxon>Deinococcus</taxon>
    </lineage>
</organism>
<dbReference type="InterPro" id="IPR000160">
    <property type="entry name" value="GGDEF_dom"/>
</dbReference>
<feature type="domain" description="GGDEF" evidence="2">
    <location>
        <begin position="210"/>
        <end position="335"/>
    </location>
</feature>
<dbReference type="CDD" id="cd01949">
    <property type="entry name" value="GGDEF"/>
    <property type="match status" value="1"/>
</dbReference>
<dbReference type="EC" id="2.7.7.65" evidence="3"/>
<dbReference type="SMART" id="SM00267">
    <property type="entry name" value="GGDEF"/>
    <property type="match status" value="1"/>
</dbReference>
<name>A0ABV6B4Z5_9DEIO</name>
<keyword evidence="3" id="KW-0548">Nucleotidyltransferase</keyword>
<proteinExistence type="predicted"/>
<sequence>MGATSPVERQQRWMLTGVMVLAVLAEAGVASLLPHDPQHADRLHSVLVGLAVTLVLTGLSFSGNLRPADLQRLTVLLAALWMLANVHSVVVTHRPVTSGMLLHTMMLALLAFSWLPARWAIATVALTFAALCSGASFSRAPDWAGLILLGFSLILTWYLTRHGQQVTYERGRNARLMELAATDPLTGLLNRRAGVTHLEAMKVAWADQPESLSVLMLDLDHFKQINDSMGHARGDEVLVAVSRLLTEAAQSEDVLVRWGGEEFLIILAGNNAAQSQETGLRILKAVRRLRLPDCPPLTLSGGLAFLSEAEDVRTLVTLADDRLYQAKAAGRDQLV</sequence>
<feature type="transmembrane region" description="Helical" evidence="1">
    <location>
        <begin position="12"/>
        <end position="31"/>
    </location>
</feature>
<evidence type="ECO:0000259" key="2">
    <source>
        <dbReference type="PROSITE" id="PS50887"/>
    </source>
</evidence>
<dbReference type="Gene3D" id="3.30.70.270">
    <property type="match status" value="1"/>
</dbReference>
<accession>A0ABV6B4Z5</accession>
<dbReference type="InterPro" id="IPR029787">
    <property type="entry name" value="Nucleotide_cyclase"/>
</dbReference>
<evidence type="ECO:0000313" key="4">
    <source>
        <dbReference type="Proteomes" id="UP001589733"/>
    </source>
</evidence>
<keyword evidence="3" id="KW-0808">Transferase</keyword>
<keyword evidence="1" id="KW-1133">Transmembrane helix</keyword>
<keyword evidence="1" id="KW-0812">Transmembrane</keyword>
<protein>
    <submittedName>
        <fullName evidence="3">Diguanylate cyclase domain-containing protein</fullName>
        <ecNumber evidence="3">2.7.7.65</ecNumber>
    </submittedName>
</protein>
<reference evidence="3 4" key="1">
    <citation type="submission" date="2024-09" db="EMBL/GenBank/DDBJ databases">
        <authorList>
            <person name="Sun Q."/>
            <person name="Mori K."/>
        </authorList>
    </citation>
    <scope>NUCLEOTIDE SEQUENCE [LARGE SCALE GENOMIC DNA]</scope>
    <source>
        <strain evidence="3 4">JCM 13503</strain>
    </source>
</reference>
<keyword evidence="1" id="KW-0472">Membrane</keyword>
<feature type="transmembrane region" description="Helical" evidence="1">
    <location>
        <begin position="73"/>
        <end position="90"/>
    </location>
</feature>